<dbReference type="Proteomes" id="UP000258102">
    <property type="component" value="Chromosome 1"/>
</dbReference>
<evidence type="ECO:0000256" key="1">
    <source>
        <dbReference type="SAM" id="Phobius"/>
    </source>
</evidence>
<name>A0AAD0W4J3_PSEO7</name>
<dbReference type="RefSeq" id="WP_088530381.1">
    <property type="nucleotide sequence ID" value="NZ_CP021646.1"/>
</dbReference>
<proteinExistence type="predicted"/>
<keyword evidence="1" id="KW-0472">Membrane</keyword>
<dbReference type="EMBL" id="CP031761">
    <property type="protein sequence ID" value="AXR02571.1"/>
    <property type="molecule type" value="Genomic_DNA"/>
</dbReference>
<keyword evidence="1" id="KW-0812">Transmembrane</keyword>
<feature type="transmembrane region" description="Helical" evidence="1">
    <location>
        <begin position="60"/>
        <end position="83"/>
    </location>
</feature>
<organism evidence="2 3">
    <name type="scientific">Pseudoalteromonas piscicida</name>
    <dbReference type="NCBI Taxonomy" id="43662"/>
    <lineage>
        <taxon>Bacteria</taxon>
        <taxon>Pseudomonadati</taxon>
        <taxon>Pseudomonadota</taxon>
        <taxon>Gammaproteobacteria</taxon>
        <taxon>Alteromonadales</taxon>
        <taxon>Pseudoalteromonadaceae</taxon>
        <taxon>Pseudoalteromonas</taxon>
    </lineage>
</organism>
<sequence>MSRQRLKLLTISLCLIAFTPLLGLLLAELISEILHCHVAESASSDCIVAGYDFGMPLAILYTGGWVSMITVPVAGLAALVCYIKYRDAKLNNNQ</sequence>
<protein>
    <submittedName>
        <fullName evidence="2">Uncharacterized protein</fullName>
    </submittedName>
</protein>
<reference evidence="2 3" key="1">
    <citation type="submission" date="2018-08" db="EMBL/GenBank/DDBJ databases">
        <title>Whole Genome Sequences of Two Pseudoalteromonas piscicida Strains, DE1-A and DE2-A, which Exhibit Strong Antibacterial Activity against Vibrio vulnificus.</title>
        <authorList>
            <person name="Richards G.P."/>
            <person name="Needleman D.S."/>
            <person name="Watson M.A."/>
            <person name="Polson S.W."/>
        </authorList>
    </citation>
    <scope>NUCLEOTIDE SEQUENCE [LARGE SCALE GENOMIC DNA]</scope>
    <source>
        <strain evidence="2 3">DE2-A</strain>
    </source>
</reference>
<dbReference type="KEGG" id="ppis:B1L02_06555"/>
<evidence type="ECO:0000313" key="2">
    <source>
        <dbReference type="EMBL" id="AXR02571.1"/>
    </source>
</evidence>
<dbReference type="AlphaFoldDB" id="A0AAD0W4J3"/>
<gene>
    <name evidence="2" type="ORF">D0511_11215</name>
</gene>
<evidence type="ECO:0000313" key="3">
    <source>
        <dbReference type="Proteomes" id="UP000258102"/>
    </source>
</evidence>
<keyword evidence="1" id="KW-1133">Transmembrane helix</keyword>
<accession>A0AAD0W4J3</accession>